<evidence type="ECO:0000313" key="1">
    <source>
        <dbReference type="EMBL" id="GAH41483.1"/>
    </source>
</evidence>
<reference evidence="1" key="1">
    <citation type="journal article" date="2014" name="Front. Microbiol.">
        <title>High frequency of phylogenetically diverse reductive dehalogenase-homologous genes in deep subseafloor sedimentary metagenomes.</title>
        <authorList>
            <person name="Kawai M."/>
            <person name="Futagami T."/>
            <person name="Toyoda A."/>
            <person name="Takaki Y."/>
            <person name="Nishi S."/>
            <person name="Hori S."/>
            <person name="Arai W."/>
            <person name="Tsubouchi T."/>
            <person name="Morono Y."/>
            <person name="Uchiyama I."/>
            <person name="Ito T."/>
            <person name="Fujiyama A."/>
            <person name="Inagaki F."/>
            <person name="Takami H."/>
        </authorList>
    </citation>
    <scope>NUCLEOTIDE SEQUENCE</scope>
    <source>
        <strain evidence="1">Expedition CK06-06</strain>
    </source>
</reference>
<gene>
    <name evidence="1" type="ORF">S03H2_26323</name>
</gene>
<feature type="non-terminal residue" evidence="1">
    <location>
        <position position="60"/>
    </location>
</feature>
<proteinExistence type="predicted"/>
<comment type="caution">
    <text evidence="1">The sequence shown here is derived from an EMBL/GenBank/DDBJ whole genome shotgun (WGS) entry which is preliminary data.</text>
</comment>
<dbReference type="EMBL" id="BARU01015218">
    <property type="protein sequence ID" value="GAH41483.1"/>
    <property type="molecule type" value="Genomic_DNA"/>
</dbReference>
<organism evidence="1">
    <name type="scientific">marine sediment metagenome</name>
    <dbReference type="NCBI Taxonomy" id="412755"/>
    <lineage>
        <taxon>unclassified sequences</taxon>
        <taxon>metagenomes</taxon>
        <taxon>ecological metagenomes</taxon>
    </lineage>
</organism>
<protein>
    <submittedName>
        <fullName evidence="1">Uncharacterized protein</fullName>
    </submittedName>
</protein>
<name>X1H873_9ZZZZ</name>
<accession>X1H873</accession>
<sequence length="60" mass="7104">MGQVKHFAIWLSDCVYQLQMTDMEILSAVKPLRTDTQKGEDDQWLSEQIEVVRNHTTFYE</sequence>
<dbReference type="AlphaFoldDB" id="X1H873"/>